<comment type="caution">
    <text evidence="2">The sequence shown here is derived from an EMBL/GenBank/DDBJ whole genome shotgun (WGS) entry which is preliminary data.</text>
</comment>
<evidence type="ECO:0000313" key="2">
    <source>
        <dbReference type="EMBL" id="KAK7083730.1"/>
    </source>
</evidence>
<name>A0AAN8XFV0_HALRR</name>
<reference evidence="2 3" key="1">
    <citation type="submission" date="2023-11" db="EMBL/GenBank/DDBJ databases">
        <title>Halocaridina rubra genome assembly.</title>
        <authorList>
            <person name="Smith C."/>
        </authorList>
    </citation>
    <scope>NUCLEOTIDE SEQUENCE [LARGE SCALE GENOMIC DNA]</scope>
    <source>
        <strain evidence="2">EP-1</strain>
        <tissue evidence="2">Whole</tissue>
    </source>
</reference>
<evidence type="ECO:0000256" key="1">
    <source>
        <dbReference type="SAM" id="MobiDB-lite"/>
    </source>
</evidence>
<feature type="non-terminal residue" evidence="2">
    <location>
        <position position="57"/>
    </location>
</feature>
<feature type="compositionally biased region" description="Low complexity" evidence="1">
    <location>
        <begin position="1"/>
        <end position="20"/>
    </location>
</feature>
<proteinExistence type="predicted"/>
<dbReference type="AlphaFoldDB" id="A0AAN8XFV0"/>
<feature type="region of interest" description="Disordered" evidence="1">
    <location>
        <begin position="1"/>
        <end position="57"/>
    </location>
</feature>
<organism evidence="2 3">
    <name type="scientific">Halocaridina rubra</name>
    <name type="common">Hawaiian red shrimp</name>
    <dbReference type="NCBI Taxonomy" id="373956"/>
    <lineage>
        <taxon>Eukaryota</taxon>
        <taxon>Metazoa</taxon>
        <taxon>Ecdysozoa</taxon>
        <taxon>Arthropoda</taxon>
        <taxon>Crustacea</taxon>
        <taxon>Multicrustacea</taxon>
        <taxon>Malacostraca</taxon>
        <taxon>Eumalacostraca</taxon>
        <taxon>Eucarida</taxon>
        <taxon>Decapoda</taxon>
        <taxon>Pleocyemata</taxon>
        <taxon>Caridea</taxon>
        <taxon>Atyoidea</taxon>
        <taxon>Atyidae</taxon>
        <taxon>Halocaridina</taxon>
    </lineage>
</organism>
<protein>
    <submittedName>
        <fullName evidence="2">Uncharacterized protein</fullName>
    </submittedName>
</protein>
<dbReference type="EMBL" id="JAXCGZ010002600">
    <property type="protein sequence ID" value="KAK7083730.1"/>
    <property type="molecule type" value="Genomic_DNA"/>
</dbReference>
<keyword evidence="3" id="KW-1185">Reference proteome</keyword>
<gene>
    <name evidence="2" type="ORF">SK128_026762</name>
</gene>
<sequence>MPLSTGYSGYSQEGSEGVVGRVSLLGNSEDEDEEEKRGGGGGRPQRDTAIPRTACRE</sequence>
<dbReference type="Proteomes" id="UP001381693">
    <property type="component" value="Unassembled WGS sequence"/>
</dbReference>
<accession>A0AAN8XFV0</accession>
<evidence type="ECO:0000313" key="3">
    <source>
        <dbReference type="Proteomes" id="UP001381693"/>
    </source>
</evidence>